<dbReference type="InterPro" id="IPR012338">
    <property type="entry name" value="Beta-lactam/transpept-like"/>
</dbReference>
<name>A0A931D9H7_9ACTN</name>
<keyword evidence="4" id="KW-0732">Signal</keyword>
<dbReference type="NCBIfam" id="TIGR00666">
    <property type="entry name" value="PBP4"/>
    <property type="match status" value="1"/>
</dbReference>
<comment type="similarity">
    <text evidence="1">Belongs to the peptidase S13 family.</text>
</comment>
<keyword evidence="5" id="KW-0121">Carboxypeptidase</keyword>
<comment type="caution">
    <text evidence="5">The sequence shown here is derived from an EMBL/GenBank/DDBJ whole genome shotgun (WGS) entry which is preliminary data.</text>
</comment>
<dbReference type="Proteomes" id="UP000614047">
    <property type="component" value="Unassembled WGS sequence"/>
</dbReference>
<dbReference type="Gene3D" id="3.40.710.10">
    <property type="entry name" value="DD-peptidase/beta-lactamase superfamily"/>
    <property type="match status" value="2"/>
</dbReference>
<proteinExistence type="inferred from homology"/>
<evidence type="ECO:0000256" key="1">
    <source>
        <dbReference type="ARBA" id="ARBA00006096"/>
    </source>
</evidence>
<reference evidence="5" key="1">
    <citation type="submission" date="2020-11" db="EMBL/GenBank/DDBJ databases">
        <title>Sequencing the genomes of 1000 actinobacteria strains.</title>
        <authorList>
            <person name="Klenk H.-P."/>
        </authorList>
    </citation>
    <scope>NUCLEOTIDE SEQUENCE</scope>
    <source>
        <strain evidence="5">DSM 43175</strain>
    </source>
</reference>
<evidence type="ECO:0000313" key="5">
    <source>
        <dbReference type="EMBL" id="MBG6086110.1"/>
    </source>
</evidence>
<protein>
    <submittedName>
        <fullName evidence="5">D-alanyl-D-alanine carboxypeptidase/D-alanyl-D-alanine-endopeptidase (Penicillin-binding protein 4)</fullName>
        <ecNumber evidence="5">3.4.16.4</ecNumber>
        <ecNumber evidence="5">3.4.21.-</ecNumber>
    </submittedName>
</protein>
<dbReference type="Pfam" id="PF02113">
    <property type="entry name" value="Peptidase_S13"/>
    <property type="match status" value="1"/>
</dbReference>
<dbReference type="EMBL" id="JADOUA010000001">
    <property type="protein sequence ID" value="MBG6086110.1"/>
    <property type="molecule type" value="Genomic_DNA"/>
</dbReference>
<keyword evidence="2 5" id="KW-0378">Hydrolase</keyword>
<evidence type="ECO:0000256" key="4">
    <source>
        <dbReference type="SAM" id="SignalP"/>
    </source>
</evidence>
<evidence type="ECO:0000313" key="6">
    <source>
        <dbReference type="Proteomes" id="UP000614047"/>
    </source>
</evidence>
<dbReference type="InterPro" id="IPR000667">
    <property type="entry name" value="Peptidase_S13"/>
</dbReference>
<keyword evidence="6" id="KW-1185">Reference proteome</keyword>
<dbReference type="EC" id="3.4.21.-" evidence="5"/>
<sequence>MPTHRSPGTVLAALLGGGSIALAAALPAGQAHAQATPRATAKAPAAAPRVTAEAPAAAPRVTAEAPAAAPRTGDLAADLDAILADARLTGAGVGVLVRDARTGRVRYDRRSGVPLMPASNQKIHTSTAALSILGPGYRFRTSVRADARAGSTVHGNLYLKGTGDPTLRAAEYDRLAAEVAARGVTEVTGDLVADDTWFDAERTAPGWDPADFPYAYAAQISALTIAPDDAFNAGSIKVTVTPGEAGGPVRVALDPPVDVVTVDNRATTGAAGTPSTLSVTRPRGANTIVVSGSYPAGGKPVESLRTVEEPALYAAAVFRDALEAHGVRVAGTTRRGRTPAGRAALATRRSMPLSALTTPFLKLSNNVIAEILVKAIGRETRGEGSWRAGLPVIERHLASQGVSPGRLELTDGSGLSRSNRTTPRDIAAVLGKARGRTWFPAWFRALPVAGDPDPMTGGTLSGRMGGTPAAGRVQAKTGTLTGVTALSGYVRDPSGHRLIFSVVLNGYSGGAPKDIEDRIAVRLAGGPAALGRSATARQVPGPSLECTWTMTC</sequence>
<gene>
    <name evidence="5" type="ORF">IW256_000223</name>
</gene>
<dbReference type="GO" id="GO:0006508">
    <property type="term" value="P:proteolysis"/>
    <property type="evidence" value="ECO:0007669"/>
    <property type="project" value="InterPro"/>
</dbReference>
<dbReference type="PRINTS" id="PR00922">
    <property type="entry name" value="DADACBPTASE3"/>
</dbReference>
<dbReference type="GO" id="GO:0009002">
    <property type="term" value="F:serine-type D-Ala-D-Ala carboxypeptidase activity"/>
    <property type="evidence" value="ECO:0007669"/>
    <property type="project" value="UniProtKB-EC"/>
</dbReference>
<accession>A0A931D9H7</accession>
<dbReference type="AlphaFoldDB" id="A0A931D9H7"/>
<dbReference type="GO" id="GO:0000270">
    <property type="term" value="P:peptidoglycan metabolic process"/>
    <property type="evidence" value="ECO:0007669"/>
    <property type="project" value="TreeGrafter"/>
</dbReference>
<evidence type="ECO:0000256" key="2">
    <source>
        <dbReference type="ARBA" id="ARBA00022801"/>
    </source>
</evidence>
<dbReference type="RefSeq" id="WP_197009159.1">
    <property type="nucleotide sequence ID" value="NZ_BAABES010000017.1"/>
</dbReference>
<evidence type="ECO:0000256" key="3">
    <source>
        <dbReference type="SAM" id="MobiDB-lite"/>
    </source>
</evidence>
<organism evidence="5 6">
    <name type="scientific">Actinomadura viridis</name>
    <dbReference type="NCBI Taxonomy" id="58110"/>
    <lineage>
        <taxon>Bacteria</taxon>
        <taxon>Bacillati</taxon>
        <taxon>Actinomycetota</taxon>
        <taxon>Actinomycetes</taxon>
        <taxon>Streptosporangiales</taxon>
        <taxon>Thermomonosporaceae</taxon>
        <taxon>Actinomadura</taxon>
    </lineage>
</organism>
<dbReference type="Gene3D" id="3.50.80.20">
    <property type="entry name" value="D-Ala-D-Ala carboxypeptidase C, peptidase S13"/>
    <property type="match status" value="1"/>
</dbReference>
<dbReference type="SUPFAM" id="SSF56601">
    <property type="entry name" value="beta-lactamase/transpeptidase-like"/>
    <property type="match status" value="1"/>
</dbReference>
<dbReference type="EC" id="3.4.16.4" evidence="5"/>
<dbReference type="PANTHER" id="PTHR30023">
    <property type="entry name" value="D-ALANYL-D-ALANINE CARBOXYPEPTIDASE"/>
    <property type="match status" value="1"/>
</dbReference>
<dbReference type="PANTHER" id="PTHR30023:SF0">
    <property type="entry name" value="PENICILLIN-SENSITIVE CARBOXYPEPTIDASE A"/>
    <property type="match status" value="1"/>
</dbReference>
<feature type="region of interest" description="Disordered" evidence="3">
    <location>
        <begin position="35"/>
        <end position="70"/>
    </location>
</feature>
<feature type="chain" id="PRO_5039414905" evidence="4">
    <location>
        <begin position="24"/>
        <end position="552"/>
    </location>
</feature>
<keyword evidence="5" id="KW-0645">Protease</keyword>
<feature type="signal peptide" evidence="4">
    <location>
        <begin position="1"/>
        <end position="23"/>
    </location>
</feature>